<evidence type="ECO:0000313" key="2">
    <source>
        <dbReference type="EMBL" id="CUQ67693.1"/>
    </source>
</evidence>
<sequence>MSGEEQTAEPRTISIPLLARAITGFIIGAIVGAIQVWFFDYGLSYLWAAMAAGVMYMAARVLLTDWLNLAGGKILLGAVAGILAAMVWWAIADRADDVFIRAAVAGACFGAAYAWSDHRKS</sequence>
<keyword evidence="3" id="KW-1185">Reference proteome</keyword>
<feature type="transmembrane region" description="Helical" evidence="1">
    <location>
        <begin position="98"/>
        <end position="115"/>
    </location>
</feature>
<reference evidence="3" key="1">
    <citation type="submission" date="2015-09" db="EMBL/GenBank/DDBJ databases">
        <authorList>
            <person name="Daims H."/>
        </authorList>
    </citation>
    <scope>NUCLEOTIDE SEQUENCE [LARGE SCALE GENOMIC DNA]</scope>
</reference>
<keyword evidence="1" id="KW-1133">Transmembrane helix</keyword>
<keyword evidence="1" id="KW-0812">Transmembrane</keyword>
<keyword evidence="1" id="KW-0472">Membrane</keyword>
<evidence type="ECO:0000313" key="3">
    <source>
        <dbReference type="Proteomes" id="UP000066284"/>
    </source>
</evidence>
<proteinExistence type="predicted"/>
<dbReference type="EMBL" id="LN885086">
    <property type="protein sequence ID" value="CUQ67693.1"/>
    <property type="molecule type" value="Genomic_DNA"/>
</dbReference>
<dbReference type="RefSeq" id="WP_062486434.1">
    <property type="nucleotide sequence ID" value="NZ_LN885086.1"/>
</dbReference>
<feature type="transmembrane region" description="Helical" evidence="1">
    <location>
        <begin position="75"/>
        <end position="92"/>
    </location>
</feature>
<dbReference type="STRING" id="1715989.NITINOP_2721"/>
<gene>
    <name evidence="2" type="ORF">NITINOP_2721</name>
</gene>
<dbReference type="OrthoDB" id="9900272at2"/>
<accession>A0A0S4KWD0</accession>
<dbReference type="KEGG" id="nio:NITINOP_2721"/>
<name>A0A0S4KWD0_9BACT</name>
<protein>
    <submittedName>
        <fullName evidence="2">Uncharacterized protein</fullName>
    </submittedName>
</protein>
<dbReference type="Proteomes" id="UP000066284">
    <property type="component" value="Chromosome 1"/>
</dbReference>
<feature type="transmembrane region" description="Helical" evidence="1">
    <location>
        <begin position="21"/>
        <end position="39"/>
    </location>
</feature>
<organism evidence="2 3">
    <name type="scientific">Candidatus Nitrospira inopinata</name>
    <dbReference type="NCBI Taxonomy" id="1715989"/>
    <lineage>
        <taxon>Bacteria</taxon>
        <taxon>Pseudomonadati</taxon>
        <taxon>Nitrospirota</taxon>
        <taxon>Nitrospiria</taxon>
        <taxon>Nitrospirales</taxon>
        <taxon>Nitrospiraceae</taxon>
        <taxon>Nitrospira</taxon>
    </lineage>
</organism>
<evidence type="ECO:0000256" key="1">
    <source>
        <dbReference type="SAM" id="Phobius"/>
    </source>
</evidence>
<dbReference type="AlphaFoldDB" id="A0A0S4KWD0"/>
<feature type="transmembrane region" description="Helical" evidence="1">
    <location>
        <begin position="45"/>
        <end position="63"/>
    </location>
</feature>